<evidence type="ECO:0000313" key="2">
    <source>
        <dbReference type="Proteomes" id="UP000308196"/>
    </source>
</evidence>
<sequence length="46" mass="5257">MSHTIQVFSYSQHFTIFYPYLPKFPDHLPKALGQNACGKKANFSVP</sequence>
<dbReference type="AlphaFoldDB" id="A0A4V6KRW8"/>
<name>A0A4V6KRW8_9SPHI</name>
<dbReference type="EMBL" id="LR590484">
    <property type="protein sequence ID" value="VTR42968.1"/>
    <property type="molecule type" value="Genomic_DNA"/>
</dbReference>
<organism evidence="1 2">
    <name type="scientific">Sphingobacterium thalpophilum</name>
    <dbReference type="NCBI Taxonomy" id="259"/>
    <lineage>
        <taxon>Bacteria</taxon>
        <taxon>Pseudomonadati</taxon>
        <taxon>Bacteroidota</taxon>
        <taxon>Sphingobacteriia</taxon>
        <taxon>Sphingobacteriales</taxon>
        <taxon>Sphingobacteriaceae</taxon>
        <taxon>Sphingobacterium</taxon>
    </lineage>
</organism>
<dbReference type="KEGG" id="stha:NCTC11429_02778"/>
<accession>A0A4V6KRW8</accession>
<proteinExistence type="predicted"/>
<gene>
    <name evidence="1" type="ORF">NCTC11429_02778</name>
</gene>
<dbReference type="Proteomes" id="UP000308196">
    <property type="component" value="Chromosome"/>
</dbReference>
<evidence type="ECO:0000313" key="1">
    <source>
        <dbReference type="EMBL" id="VTR42968.1"/>
    </source>
</evidence>
<protein>
    <submittedName>
        <fullName evidence="1">Uncharacterized protein</fullName>
    </submittedName>
</protein>
<reference evidence="1 2" key="1">
    <citation type="submission" date="2019-05" db="EMBL/GenBank/DDBJ databases">
        <authorList>
            <consortium name="Pathogen Informatics"/>
        </authorList>
    </citation>
    <scope>NUCLEOTIDE SEQUENCE [LARGE SCALE GENOMIC DNA]</scope>
    <source>
        <strain evidence="1 2">NCTC11429</strain>
    </source>
</reference>